<evidence type="ECO:0000256" key="3">
    <source>
        <dbReference type="SAM" id="SignalP"/>
    </source>
</evidence>
<evidence type="ECO:0000256" key="1">
    <source>
        <dbReference type="ARBA" id="ARBA00010062"/>
    </source>
</evidence>
<evidence type="ECO:0000256" key="2">
    <source>
        <dbReference type="ARBA" id="ARBA00022729"/>
    </source>
</evidence>
<dbReference type="AlphaFoldDB" id="A0A3L7ABM3"/>
<dbReference type="OrthoDB" id="9770729at2"/>
<sequence length="418" mass="44872">MAKISAQICRLAACAGLFAATLSAAPAAAQGELKPVNGFDGKTIRLGLIQPLTGPAAVLGQPVVAGARTWFDYINKEKGGIAGKYKVELVVEDHMNQQAPTVQAYNKIKNDVVMVAQLFGTHTTLAVLPQVNDDKMLVGAGGYDYVFFKERQLLAVGAPYQIMAVNALAELWNNQGYKDKTVCALIRDDPYGAAGLEGVEFASKKLGFKVAAVVRFSMADQDFSGQMAQLKAAGCQLVYVTTIPPQFVRMVGNAVRVNFAPLWLGQFPTWSGVLVDNPAYDYMAKNLMIASEGPEWGDMSVPGMARMVELQKKYAPEAKPDFFFTIGYKSAQAATAVLEAAVKAGDLSQQGLAKAYEGIGAMSFGGLTGDHVYGSPDQRRPPLTSSLFKVNKAKPYGLEAVRTNFTSDLAAQYVDAHK</sequence>
<name>A0A3L7ABM3_9HYPH</name>
<comment type="caution">
    <text evidence="5">The sequence shown here is derived from an EMBL/GenBank/DDBJ whole genome shotgun (WGS) entry which is preliminary data.</text>
</comment>
<evidence type="ECO:0000313" key="6">
    <source>
        <dbReference type="Proteomes" id="UP000269692"/>
    </source>
</evidence>
<proteinExistence type="inferred from homology"/>
<dbReference type="PANTHER" id="PTHR47235">
    <property type="entry name" value="BLR6548 PROTEIN"/>
    <property type="match status" value="1"/>
</dbReference>
<organism evidence="5 6">
    <name type="scientific">Xanthobacter tagetidis</name>
    <dbReference type="NCBI Taxonomy" id="60216"/>
    <lineage>
        <taxon>Bacteria</taxon>
        <taxon>Pseudomonadati</taxon>
        <taxon>Pseudomonadota</taxon>
        <taxon>Alphaproteobacteria</taxon>
        <taxon>Hyphomicrobiales</taxon>
        <taxon>Xanthobacteraceae</taxon>
        <taxon>Xanthobacter</taxon>
    </lineage>
</organism>
<reference evidence="5 6" key="1">
    <citation type="submission" date="2018-10" db="EMBL/GenBank/DDBJ databases">
        <title>Xanthobacter tagetidis genome sequencing and assembly.</title>
        <authorList>
            <person name="Maclea K.S."/>
            <person name="Goen A.E."/>
            <person name="Fatima S.A."/>
        </authorList>
    </citation>
    <scope>NUCLEOTIDE SEQUENCE [LARGE SCALE GENOMIC DNA]</scope>
    <source>
        <strain evidence="5 6">ATCC 700314</strain>
    </source>
</reference>
<feature type="signal peptide" evidence="3">
    <location>
        <begin position="1"/>
        <end position="29"/>
    </location>
</feature>
<dbReference type="Proteomes" id="UP000269692">
    <property type="component" value="Unassembled WGS sequence"/>
</dbReference>
<keyword evidence="2 3" id="KW-0732">Signal</keyword>
<evidence type="ECO:0000259" key="4">
    <source>
        <dbReference type="Pfam" id="PF13458"/>
    </source>
</evidence>
<dbReference type="Gene3D" id="3.40.50.2300">
    <property type="match status" value="2"/>
</dbReference>
<dbReference type="InterPro" id="IPR028082">
    <property type="entry name" value="Peripla_BP_I"/>
</dbReference>
<dbReference type="SUPFAM" id="SSF53822">
    <property type="entry name" value="Periplasmic binding protein-like I"/>
    <property type="match status" value="1"/>
</dbReference>
<protein>
    <submittedName>
        <fullName evidence="5">ABC transporter substrate-binding protein</fullName>
    </submittedName>
</protein>
<keyword evidence="6" id="KW-1185">Reference proteome</keyword>
<dbReference type="InterPro" id="IPR028081">
    <property type="entry name" value="Leu-bd"/>
</dbReference>
<dbReference type="Pfam" id="PF13458">
    <property type="entry name" value="Peripla_BP_6"/>
    <property type="match status" value="1"/>
</dbReference>
<feature type="chain" id="PRO_5018175344" evidence="3">
    <location>
        <begin position="30"/>
        <end position="418"/>
    </location>
</feature>
<gene>
    <name evidence="5" type="ORF">D9R14_13185</name>
</gene>
<dbReference type="PANTHER" id="PTHR47235:SF1">
    <property type="entry name" value="BLR6548 PROTEIN"/>
    <property type="match status" value="1"/>
</dbReference>
<dbReference type="EMBL" id="RCTF01000010">
    <property type="protein sequence ID" value="RLP77617.1"/>
    <property type="molecule type" value="Genomic_DNA"/>
</dbReference>
<accession>A0A3L7ABM3</accession>
<feature type="domain" description="Leucine-binding protein" evidence="4">
    <location>
        <begin position="43"/>
        <end position="391"/>
    </location>
</feature>
<dbReference type="RefSeq" id="WP_121623796.1">
    <property type="nucleotide sequence ID" value="NZ_JACIIW010000001.1"/>
</dbReference>
<evidence type="ECO:0000313" key="5">
    <source>
        <dbReference type="EMBL" id="RLP77617.1"/>
    </source>
</evidence>
<comment type="similarity">
    <text evidence="1">Belongs to the leucine-binding protein family.</text>
</comment>